<dbReference type="InterPro" id="IPR001940">
    <property type="entry name" value="Peptidase_S1C"/>
</dbReference>
<feature type="transmembrane region" description="Helical" evidence="6">
    <location>
        <begin position="12"/>
        <end position="32"/>
    </location>
</feature>
<dbReference type="Pfam" id="PF13180">
    <property type="entry name" value="PDZ_2"/>
    <property type="match status" value="1"/>
</dbReference>
<dbReference type="STRING" id="906968.Trebr_1114"/>
<dbReference type="GO" id="GO:0006508">
    <property type="term" value="P:proteolysis"/>
    <property type="evidence" value="ECO:0007669"/>
    <property type="project" value="UniProtKB-KW"/>
</dbReference>
<evidence type="ECO:0000313" key="8">
    <source>
        <dbReference type="EMBL" id="AEE16546.1"/>
    </source>
</evidence>
<keyword evidence="6" id="KW-1133">Transmembrane helix</keyword>
<dbReference type="SMART" id="SM00228">
    <property type="entry name" value="PDZ"/>
    <property type="match status" value="1"/>
</dbReference>
<name>F4LKH2_TREBD</name>
<protein>
    <submittedName>
        <fullName evidence="8">Peptidase S1 and S6 chymotrypsin/Hap</fullName>
    </submittedName>
</protein>
<evidence type="ECO:0000256" key="5">
    <source>
        <dbReference type="SAM" id="MobiDB-lite"/>
    </source>
</evidence>
<evidence type="ECO:0000313" key="9">
    <source>
        <dbReference type="Proteomes" id="UP000006546"/>
    </source>
</evidence>
<evidence type="ECO:0000256" key="1">
    <source>
        <dbReference type="ARBA" id="ARBA00010541"/>
    </source>
</evidence>
<evidence type="ECO:0000256" key="6">
    <source>
        <dbReference type="SAM" id="Phobius"/>
    </source>
</evidence>
<sequence>MKLYTKHQMIRTAAVSAALVFACALAVFFMFFRINPPQSSAQEAQTASAQTEPALSASGETSSAQEGAEPQTIMLEEKAVPGSADSFVLQTAVKADPVYTADMKASYTQDELQNISVYEKCNEAVVNINTQVMAINWFLEPVPQEGGSGSGSIIDKRGYVVTNVHVISDAYKIYISLSDGTQYEGRVVGTDSASDIAVLKFDPPAGVELKTIAFGDSDNLKVGQKVIAIGNPFGFDRTMTTGIVSGLGRPIQSSNNTIIRNMIQTDTAINPGNSGGPLLDTQGRMIGINTMIYSTSGSSAGVGFAVPVNTARRVVSDLIQYGTVRRGVIHASYVQLTSAIASYAKLGVSSGLLISELEKNSNAAKAGLAAGTEAVRYGSTRNSRIIYLGGDVITAIDGISVTSLADYYSILESKRPGDTVRVTVYRNKKYQDINVTLAAE</sequence>
<dbReference type="InterPro" id="IPR009003">
    <property type="entry name" value="Peptidase_S1_PA"/>
</dbReference>
<dbReference type="InterPro" id="IPR001478">
    <property type="entry name" value="PDZ"/>
</dbReference>
<gene>
    <name evidence="8" type="ordered locus">Trebr_1114</name>
</gene>
<dbReference type="InterPro" id="IPR036034">
    <property type="entry name" value="PDZ_sf"/>
</dbReference>
<dbReference type="PANTHER" id="PTHR43343">
    <property type="entry name" value="PEPTIDASE S12"/>
    <property type="match status" value="1"/>
</dbReference>
<keyword evidence="2" id="KW-0645">Protease</keyword>
<dbReference type="Pfam" id="PF13365">
    <property type="entry name" value="Trypsin_2"/>
    <property type="match status" value="1"/>
</dbReference>
<keyword evidence="4" id="KW-0720">Serine protease</keyword>
<dbReference type="Gene3D" id="2.40.10.10">
    <property type="entry name" value="Trypsin-like serine proteases"/>
    <property type="match status" value="2"/>
</dbReference>
<evidence type="ECO:0000256" key="2">
    <source>
        <dbReference type="ARBA" id="ARBA00022670"/>
    </source>
</evidence>
<dbReference type="GO" id="GO:0004252">
    <property type="term" value="F:serine-type endopeptidase activity"/>
    <property type="evidence" value="ECO:0007669"/>
    <property type="project" value="InterPro"/>
</dbReference>
<proteinExistence type="inferred from homology"/>
<evidence type="ECO:0000259" key="7">
    <source>
        <dbReference type="SMART" id="SM00228"/>
    </source>
</evidence>
<dbReference type="OrthoDB" id="9758917at2"/>
<evidence type="ECO:0000256" key="4">
    <source>
        <dbReference type="ARBA" id="ARBA00022825"/>
    </source>
</evidence>
<comment type="similarity">
    <text evidence="1">Belongs to the peptidase S1C family.</text>
</comment>
<dbReference type="Proteomes" id="UP000006546">
    <property type="component" value="Chromosome"/>
</dbReference>
<dbReference type="HOGENOM" id="CLU_020120_2_0_12"/>
<dbReference type="Gene3D" id="2.30.42.10">
    <property type="match status" value="1"/>
</dbReference>
<dbReference type="RefSeq" id="WP_013758254.1">
    <property type="nucleotide sequence ID" value="NC_015500.1"/>
</dbReference>
<dbReference type="EMBL" id="CP002696">
    <property type="protein sequence ID" value="AEE16546.1"/>
    <property type="molecule type" value="Genomic_DNA"/>
</dbReference>
<keyword evidence="9" id="KW-1185">Reference proteome</keyword>
<keyword evidence="6" id="KW-0472">Membrane</keyword>
<keyword evidence="3" id="KW-0378">Hydrolase</keyword>
<feature type="compositionally biased region" description="Low complexity" evidence="5">
    <location>
        <begin position="43"/>
        <end position="54"/>
    </location>
</feature>
<accession>F4LKH2</accession>
<dbReference type="eggNOG" id="COG0265">
    <property type="taxonomic scope" value="Bacteria"/>
</dbReference>
<evidence type="ECO:0000256" key="3">
    <source>
        <dbReference type="ARBA" id="ARBA00022801"/>
    </source>
</evidence>
<dbReference type="PANTHER" id="PTHR43343:SF3">
    <property type="entry name" value="PROTEASE DO-LIKE 8, CHLOROPLASTIC"/>
    <property type="match status" value="1"/>
</dbReference>
<dbReference type="AlphaFoldDB" id="F4LKH2"/>
<dbReference type="SUPFAM" id="SSF50494">
    <property type="entry name" value="Trypsin-like serine proteases"/>
    <property type="match status" value="1"/>
</dbReference>
<dbReference type="SUPFAM" id="SSF50156">
    <property type="entry name" value="PDZ domain-like"/>
    <property type="match status" value="1"/>
</dbReference>
<dbReference type="InterPro" id="IPR043504">
    <property type="entry name" value="Peptidase_S1_PA_chymotrypsin"/>
</dbReference>
<dbReference type="FunFam" id="2.40.10.10:FF:000001">
    <property type="entry name" value="Periplasmic serine protease DegS"/>
    <property type="match status" value="1"/>
</dbReference>
<organism evidence="8 9">
    <name type="scientific">Treponema brennaborense (strain DSM 12168 / CIP 105900 / DD5/3)</name>
    <dbReference type="NCBI Taxonomy" id="906968"/>
    <lineage>
        <taxon>Bacteria</taxon>
        <taxon>Pseudomonadati</taxon>
        <taxon>Spirochaetota</taxon>
        <taxon>Spirochaetia</taxon>
        <taxon>Spirochaetales</taxon>
        <taxon>Treponemataceae</taxon>
        <taxon>Treponema</taxon>
    </lineage>
</organism>
<dbReference type="PROSITE" id="PS51257">
    <property type="entry name" value="PROKAR_LIPOPROTEIN"/>
    <property type="match status" value="1"/>
</dbReference>
<reference evidence="9" key="1">
    <citation type="submission" date="2011-04" db="EMBL/GenBank/DDBJ databases">
        <title>The complete genome of Treponema brennaborense DSM 12168.</title>
        <authorList>
            <person name="Lucas S."/>
            <person name="Han J."/>
            <person name="Lapidus A."/>
            <person name="Bruce D."/>
            <person name="Goodwin L."/>
            <person name="Pitluck S."/>
            <person name="Peters L."/>
            <person name="Kyrpides N."/>
            <person name="Mavromatis K."/>
            <person name="Ivanova N."/>
            <person name="Mikhailova N."/>
            <person name="Pagani I."/>
            <person name="Teshima H."/>
            <person name="Detter J.C."/>
            <person name="Tapia R."/>
            <person name="Han C."/>
            <person name="Land M."/>
            <person name="Hauser L."/>
            <person name="Markowitz V."/>
            <person name="Cheng J.-F."/>
            <person name="Hugenholtz P."/>
            <person name="Woyke T."/>
            <person name="Wu D."/>
            <person name="Gronow S."/>
            <person name="Wellnitz S."/>
            <person name="Brambilla E."/>
            <person name="Klenk H.-P."/>
            <person name="Eisen J.A."/>
        </authorList>
    </citation>
    <scope>NUCLEOTIDE SEQUENCE [LARGE SCALE GENOMIC DNA]</scope>
    <source>
        <strain evidence="9">DSM 12168 / CIP 105900 / DD5/3</strain>
    </source>
</reference>
<dbReference type="PRINTS" id="PR00834">
    <property type="entry name" value="PROTEASES2C"/>
</dbReference>
<feature type="domain" description="PDZ" evidence="7">
    <location>
        <begin position="344"/>
        <end position="428"/>
    </location>
</feature>
<keyword evidence="6" id="KW-0812">Transmembrane</keyword>
<dbReference type="KEGG" id="tbe:Trebr_1114"/>
<dbReference type="InterPro" id="IPR051201">
    <property type="entry name" value="Chloro_Bact_Ser_Proteases"/>
</dbReference>
<feature type="region of interest" description="Disordered" evidence="5">
    <location>
        <begin position="43"/>
        <end position="69"/>
    </location>
</feature>